<dbReference type="GO" id="GO:0016746">
    <property type="term" value="F:acyltransferase activity"/>
    <property type="evidence" value="ECO:0007669"/>
    <property type="project" value="InterPro"/>
</dbReference>
<gene>
    <name evidence="2" type="ORF">HMI46_12320</name>
</gene>
<organism evidence="2 3">
    <name type="scientific">Paenibacillus alvei</name>
    <name type="common">Bacillus alvei</name>
    <dbReference type="NCBI Taxonomy" id="44250"/>
    <lineage>
        <taxon>Bacteria</taxon>
        <taxon>Bacillati</taxon>
        <taxon>Bacillota</taxon>
        <taxon>Bacilli</taxon>
        <taxon>Bacillales</taxon>
        <taxon>Paenibacillaceae</taxon>
        <taxon>Paenibacillus</taxon>
    </lineage>
</organism>
<evidence type="ECO:0000313" key="3">
    <source>
        <dbReference type="Proteomes" id="UP000552038"/>
    </source>
</evidence>
<dbReference type="Proteomes" id="UP000552038">
    <property type="component" value="Unassembled WGS sequence"/>
</dbReference>
<dbReference type="InterPro" id="IPR001078">
    <property type="entry name" value="2-oxoacid_DH_actylTfrase"/>
</dbReference>
<name>A0AAP6ZWJ8_PAEAL</name>
<sequence length="50" mass="5960">MLPITLTFDHRYFDSADGLRFIHTFKANLESHYEDYLDEFNLHSVQSNPL</sequence>
<evidence type="ECO:0000313" key="2">
    <source>
        <dbReference type="EMBL" id="NOJ71344.1"/>
    </source>
</evidence>
<evidence type="ECO:0000259" key="1">
    <source>
        <dbReference type="Pfam" id="PF00198"/>
    </source>
</evidence>
<feature type="domain" description="2-oxoacid dehydrogenase acyltransferase catalytic" evidence="1">
    <location>
        <begin position="1"/>
        <end position="31"/>
    </location>
</feature>
<dbReference type="Pfam" id="PF00198">
    <property type="entry name" value="2-oxoacid_dh"/>
    <property type="match status" value="1"/>
</dbReference>
<dbReference type="SUPFAM" id="SSF52777">
    <property type="entry name" value="CoA-dependent acyltransferases"/>
    <property type="match status" value="1"/>
</dbReference>
<accession>A0AAP6ZWJ8</accession>
<protein>
    <recommendedName>
        <fullName evidence="1">2-oxoacid dehydrogenase acyltransferase catalytic domain-containing protein</fullName>
    </recommendedName>
</protein>
<proteinExistence type="predicted"/>
<dbReference type="AlphaFoldDB" id="A0AAP6ZWJ8"/>
<dbReference type="InterPro" id="IPR023213">
    <property type="entry name" value="CAT-like_dom_sf"/>
</dbReference>
<comment type="caution">
    <text evidence="2">The sequence shown here is derived from an EMBL/GenBank/DDBJ whole genome shotgun (WGS) entry which is preliminary data.</text>
</comment>
<reference evidence="2 3" key="1">
    <citation type="submission" date="2020-05" db="EMBL/GenBank/DDBJ databases">
        <title>Whole genome sequencing and identification of novel metabolites from Paenibacillus alvei strain JR949.</title>
        <authorList>
            <person name="Rajendhran J."/>
            <person name="Sree Pranav P."/>
            <person name="Mahalakshmi B."/>
            <person name="Karthikeyan R."/>
        </authorList>
    </citation>
    <scope>NUCLEOTIDE SEQUENCE [LARGE SCALE GENOMIC DNA]</scope>
    <source>
        <strain evidence="2 3">JR949</strain>
    </source>
</reference>
<dbReference type="EMBL" id="JABFOR010000013">
    <property type="protein sequence ID" value="NOJ71344.1"/>
    <property type="molecule type" value="Genomic_DNA"/>
</dbReference>
<dbReference type="Gene3D" id="3.30.559.10">
    <property type="entry name" value="Chloramphenicol acetyltransferase-like domain"/>
    <property type="match status" value="1"/>
</dbReference>